<dbReference type="InterPro" id="IPR032710">
    <property type="entry name" value="NTF2-like_dom_sf"/>
</dbReference>
<proteinExistence type="predicted"/>
<comment type="caution">
    <text evidence="3">The sequence shown here is derived from an EMBL/GenBank/DDBJ whole genome shotgun (WGS) entry which is preliminary data.</text>
</comment>
<keyword evidence="4" id="KW-1185">Reference proteome</keyword>
<dbReference type="Gene3D" id="3.10.450.50">
    <property type="match status" value="1"/>
</dbReference>
<keyword evidence="1" id="KW-0732">Signal</keyword>
<feature type="chain" id="PRO_5019499335" evidence="1">
    <location>
        <begin position="23"/>
        <end position="150"/>
    </location>
</feature>
<name>A0A437MU49_9SPHN</name>
<sequence length="150" mass="17017">MSTFKNLAIVAAMMFFAPMAHATEPDQLERNKSLVTAFYEKALNEKDIDGAITMMGPTYKQHNARIPDGKDGFRQFFSAFKQRYPQSHSQIVRVIAEGDLVVLHVHMVIEPGTRGTAVMDIFRVENGKLVEHWDVLQPIPEDIPHSNTMF</sequence>
<feature type="signal peptide" evidence="1">
    <location>
        <begin position="1"/>
        <end position="22"/>
    </location>
</feature>
<protein>
    <submittedName>
        <fullName evidence="3">Polyketide cyclase</fullName>
    </submittedName>
</protein>
<feature type="domain" description="SnoaL-like" evidence="2">
    <location>
        <begin position="35"/>
        <end position="132"/>
    </location>
</feature>
<reference evidence="3 4" key="1">
    <citation type="submission" date="2019-01" db="EMBL/GenBank/DDBJ databases">
        <authorList>
            <person name="Chen W.-M."/>
        </authorList>
    </citation>
    <scope>NUCLEOTIDE SEQUENCE [LARGE SCALE GENOMIC DNA]</scope>
    <source>
        <strain evidence="3 4">FSY-9</strain>
    </source>
</reference>
<dbReference type="GO" id="GO:0030638">
    <property type="term" value="P:polyketide metabolic process"/>
    <property type="evidence" value="ECO:0007669"/>
    <property type="project" value="InterPro"/>
</dbReference>
<evidence type="ECO:0000313" key="4">
    <source>
        <dbReference type="Proteomes" id="UP000282837"/>
    </source>
</evidence>
<dbReference type="InterPro" id="IPR009959">
    <property type="entry name" value="Cyclase_SnoaL-like"/>
</dbReference>
<dbReference type="PANTHER" id="PTHR38436">
    <property type="entry name" value="POLYKETIDE CYCLASE SNOAL-LIKE DOMAIN"/>
    <property type="match status" value="1"/>
</dbReference>
<dbReference type="InterPro" id="IPR037401">
    <property type="entry name" value="SnoaL-like"/>
</dbReference>
<dbReference type="OrthoDB" id="9812089at2"/>
<evidence type="ECO:0000259" key="2">
    <source>
        <dbReference type="Pfam" id="PF12680"/>
    </source>
</evidence>
<dbReference type="RefSeq" id="WP_127712124.1">
    <property type="nucleotide sequence ID" value="NZ_SACO01000032.1"/>
</dbReference>
<dbReference type="EMBL" id="SACO01000032">
    <property type="protein sequence ID" value="RVU01185.1"/>
    <property type="molecule type" value="Genomic_DNA"/>
</dbReference>
<evidence type="ECO:0000313" key="3">
    <source>
        <dbReference type="EMBL" id="RVU01185.1"/>
    </source>
</evidence>
<evidence type="ECO:0000256" key="1">
    <source>
        <dbReference type="SAM" id="SignalP"/>
    </source>
</evidence>
<dbReference type="Pfam" id="PF12680">
    <property type="entry name" value="SnoaL_2"/>
    <property type="match status" value="1"/>
</dbReference>
<dbReference type="SUPFAM" id="SSF54427">
    <property type="entry name" value="NTF2-like"/>
    <property type="match status" value="1"/>
</dbReference>
<dbReference type="AlphaFoldDB" id="A0A437MU49"/>
<accession>A0A437MU49</accession>
<dbReference type="Proteomes" id="UP000282837">
    <property type="component" value="Unassembled WGS sequence"/>
</dbReference>
<dbReference type="PANTHER" id="PTHR38436:SF1">
    <property type="entry name" value="ESTER CYCLASE"/>
    <property type="match status" value="1"/>
</dbReference>
<gene>
    <name evidence="3" type="ORF">EOE18_18060</name>
</gene>
<organism evidence="3 4">
    <name type="scientific">Novosphingobium umbonatum</name>
    <dbReference type="NCBI Taxonomy" id="1908524"/>
    <lineage>
        <taxon>Bacteria</taxon>
        <taxon>Pseudomonadati</taxon>
        <taxon>Pseudomonadota</taxon>
        <taxon>Alphaproteobacteria</taxon>
        <taxon>Sphingomonadales</taxon>
        <taxon>Sphingomonadaceae</taxon>
        <taxon>Novosphingobium</taxon>
    </lineage>
</organism>